<accession>A0A6C0JWH0</accession>
<reference evidence="1" key="1">
    <citation type="journal article" date="2020" name="Nature">
        <title>Giant virus diversity and host interactions through global metagenomics.</title>
        <authorList>
            <person name="Schulz F."/>
            <person name="Roux S."/>
            <person name="Paez-Espino D."/>
            <person name="Jungbluth S."/>
            <person name="Walsh D.A."/>
            <person name="Denef V.J."/>
            <person name="McMahon K.D."/>
            <person name="Konstantinidis K.T."/>
            <person name="Eloe-Fadrosh E.A."/>
            <person name="Kyrpides N.C."/>
            <person name="Woyke T."/>
        </authorList>
    </citation>
    <scope>NUCLEOTIDE SEQUENCE</scope>
    <source>
        <strain evidence="1">GVMAG-S-1062768-28</strain>
    </source>
</reference>
<dbReference type="AlphaFoldDB" id="A0A6C0JWH0"/>
<sequence>MDTIINDLYVETKKVFFTKYRSIDANNIILTTVHVMLAVEIIPHLKGPEKKNIVLRVVEKIIADSPLDEQSKKVMDVMQTVTMPVLIDVLVDSTRGGIKLNTLSTWIKRHKCSPCTRPTCVKK</sequence>
<dbReference type="EMBL" id="MN740694">
    <property type="protein sequence ID" value="QHU08074.1"/>
    <property type="molecule type" value="Genomic_DNA"/>
</dbReference>
<protein>
    <submittedName>
        <fullName evidence="1">Uncharacterized protein</fullName>
    </submittedName>
</protein>
<name>A0A6C0JWH0_9ZZZZ</name>
<proteinExistence type="predicted"/>
<organism evidence="1">
    <name type="scientific">viral metagenome</name>
    <dbReference type="NCBI Taxonomy" id="1070528"/>
    <lineage>
        <taxon>unclassified sequences</taxon>
        <taxon>metagenomes</taxon>
        <taxon>organismal metagenomes</taxon>
    </lineage>
</organism>
<evidence type="ECO:0000313" key="1">
    <source>
        <dbReference type="EMBL" id="QHU08074.1"/>
    </source>
</evidence>